<dbReference type="GO" id="GO:0030170">
    <property type="term" value="F:pyridoxal phosphate binding"/>
    <property type="evidence" value="ECO:0007669"/>
    <property type="project" value="InterPro"/>
</dbReference>
<organism evidence="11 12">
    <name type="scientific">Ascoidea rubescens DSM 1968</name>
    <dbReference type="NCBI Taxonomy" id="1344418"/>
    <lineage>
        <taxon>Eukaryota</taxon>
        <taxon>Fungi</taxon>
        <taxon>Dikarya</taxon>
        <taxon>Ascomycota</taxon>
        <taxon>Saccharomycotina</taxon>
        <taxon>Saccharomycetes</taxon>
        <taxon>Ascoideaceae</taxon>
        <taxon>Ascoidea</taxon>
    </lineage>
</organism>
<feature type="domain" description="Aminotransferase class I/classII large" evidence="10">
    <location>
        <begin position="109"/>
        <end position="449"/>
    </location>
</feature>
<dbReference type="InParanoid" id="A0A1D2VLA7"/>
<evidence type="ECO:0000313" key="12">
    <source>
        <dbReference type="Proteomes" id="UP000095038"/>
    </source>
</evidence>
<dbReference type="InterPro" id="IPR015421">
    <property type="entry name" value="PyrdxlP-dep_Trfase_major"/>
</dbReference>
<gene>
    <name evidence="11" type="ORF">ASCRUDRAFT_74781</name>
</gene>
<dbReference type="EMBL" id="KV454477">
    <property type="protein sequence ID" value="ODV62396.1"/>
    <property type="molecule type" value="Genomic_DNA"/>
</dbReference>
<dbReference type="GO" id="GO:0047536">
    <property type="term" value="F:2-aminoadipate transaminase activity"/>
    <property type="evidence" value="ECO:0007669"/>
    <property type="project" value="EnsemblFungi"/>
</dbReference>
<dbReference type="InterPro" id="IPR015424">
    <property type="entry name" value="PyrdxlP-dep_Trfase"/>
</dbReference>
<evidence type="ECO:0000256" key="7">
    <source>
        <dbReference type="ARBA" id="ARBA00022898"/>
    </source>
</evidence>
<dbReference type="Proteomes" id="UP000095038">
    <property type="component" value="Unassembled WGS sequence"/>
</dbReference>
<keyword evidence="6 11" id="KW-0808">Transferase</keyword>
<evidence type="ECO:0000256" key="9">
    <source>
        <dbReference type="ARBA" id="ARBA00067014"/>
    </source>
</evidence>
<evidence type="ECO:0000256" key="4">
    <source>
        <dbReference type="ARBA" id="ARBA00022490"/>
    </source>
</evidence>
<dbReference type="AlphaFoldDB" id="A0A1D2VLA7"/>
<keyword evidence="12" id="KW-1185">Reference proteome</keyword>
<accession>A0A1D2VLA7</accession>
<dbReference type="InterPro" id="IPR004839">
    <property type="entry name" value="Aminotransferase_I/II_large"/>
</dbReference>
<comment type="catalytic activity">
    <reaction evidence="8">
        <text>an aromatic L-alpha-amino acid + 2-oxoglutarate = an aromatic oxo-acid + L-glutamate</text>
        <dbReference type="Rhea" id="RHEA:17533"/>
        <dbReference type="ChEBI" id="CHEBI:16810"/>
        <dbReference type="ChEBI" id="CHEBI:29985"/>
        <dbReference type="ChEBI" id="CHEBI:73309"/>
        <dbReference type="ChEBI" id="CHEBI:84824"/>
        <dbReference type="EC" id="2.6.1.57"/>
    </reaction>
</comment>
<evidence type="ECO:0000256" key="2">
    <source>
        <dbReference type="ARBA" id="ARBA00004496"/>
    </source>
</evidence>
<comment type="similarity">
    <text evidence="3">Belongs to the class-I pyridoxal-phosphate-dependent aminotransferase family.</text>
</comment>
<evidence type="ECO:0000256" key="8">
    <source>
        <dbReference type="ARBA" id="ARBA00051993"/>
    </source>
</evidence>
<evidence type="ECO:0000256" key="5">
    <source>
        <dbReference type="ARBA" id="ARBA00022576"/>
    </source>
</evidence>
<dbReference type="GO" id="GO:0019878">
    <property type="term" value="P:lysine biosynthetic process via aminoadipic acid"/>
    <property type="evidence" value="ECO:0007669"/>
    <property type="project" value="TreeGrafter"/>
</dbReference>
<dbReference type="RefSeq" id="XP_020048703.1">
    <property type="nucleotide sequence ID" value="XM_020192822.1"/>
</dbReference>
<keyword evidence="4" id="KW-0963">Cytoplasm</keyword>
<evidence type="ECO:0000256" key="6">
    <source>
        <dbReference type="ARBA" id="ARBA00022679"/>
    </source>
</evidence>
<evidence type="ECO:0000259" key="10">
    <source>
        <dbReference type="Pfam" id="PF00155"/>
    </source>
</evidence>
<dbReference type="EC" id="2.6.1.57" evidence="9"/>
<keyword evidence="5 11" id="KW-0032">Aminotransferase</keyword>
<dbReference type="GO" id="GO:0009074">
    <property type="term" value="P:aromatic amino acid family catabolic process"/>
    <property type="evidence" value="ECO:0007669"/>
    <property type="project" value="TreeGrafter"/>
</dbReference>
<dbReference type="GO" id="GO:0009094">
    <property type="term" value="P:L-phenylalanine biosynthetic process"/>
    <property type="evidence" value="ECO:0007669"/>
    <property type="project" value="EnsemblFungi"/>
</dbReference>
<dbReference type="InterPro" id="IPR050859">
    <property type="entry name" value="Class-I_PLP-dep_aminotransf"/>
</dbReference>
<dbReference type="OrthoDB" id="691673at2759"/>
<dbReference type="FunCoup" id="A0A1D2VLA7">
    <property type="interactions" value="281"/>
</dbReference>
<dbReference type="Gene3D" id="3.40.640.10">
    <property type="entry name" value="Type I PLP-dependent aspartate aminotransferase-like (Major domain)"/>
    <property type="match status" value="1"/>
</dbReference>
<dbReference type="GO" id="GO:0008793">
    <property type="term" value="F:aromatic-amino-acid transaminase activity"/>
    <property type="evidence" value="ECO:0007669"/>
    <property type="project" value="EnsemblFungi"/>
</dbReference>
<dbReference type="CDD" id="cd00609">
    <property type="entry name" value="AAT_like"/>
    <property type="match status" value="1"/>
</dbReference>
<dbReference type="SUPFAM" id="SSF53383">
    <property type="entry name" value="PLP-dependent transferases"/>
    <property type="match status" value="1"/>
</dbReference>
<dbReference type="STRING" id="1344418.A0A1D2VLA7"/>
<evidence type="ECO:0000313" key="11">
    <source>
        <dbReference type="EMBL" id="ODV62396.1"/>
    </source>
</evidence>
<proteinExistence type="inferred from homology"/>
<dbReference type="GO" id="GO:0006571">
    <property type="term" value="P:tyrosine biosynthetic process"/>
    <property type="evidence" value="ECO:0007669"/>
    <property type="project" value="EnsemblFungi"/>
</dbReference>
<keyword evidence="7" id="KW-0663">Pyridoxal phosphate</keyword>
<sequence length="501" mass="56871">MTLSHSTEKPFAKDLSYLLSTEARSRNESPLKSAFKYYSQPDLVFLGGGLPLATYFPFNKVVAETALPPFQNGIGYVPTTKAETNVVKIEKRLDPNSDVKDIPLARSLQYGFTEGQPELVAFLKEHTQLVTNIPYQDWTLMANTGSTQAWDNVLRNFCNKGDSVLVEEFTFSSALEAANAQSLHTIPVKMDGFGIIPEELAKLLDSWNPDTPKPKLIYIIPTGQNPTGSSLSYERRKEIYKIIQKHDLILIEDEPYYFLQMDVYTRDLQKREQQRNMTVSHEEFINSLIPTFLSLDVDGRVIRFDSASKTLAPGSRLGWFIGQKRLLERFIRIQEVSAQAPCGFTSSIINGTLQRWGQKGFLDWLIGIRKVYSHNRNVTIDALNDYMPLEVVDFIPPIAGMFFTFNIDATKHPKFASEFNSEPLKVENAIYERALKQGCLMIPGSWFVSKGNTSPPQRYILDNDVQNPKIFFRGTYAAVPMDELVKGIKRFAEAIKLEFEL</sequence>
<dbReference type="Pfam" id="PF00155">
    <property type="entry name" value="Aminotran_1_2"/>
    <property type="match status" value="1"/>
</dbReference>
<dbReference type="GeneID" id="30966458"/>
<comment type="subcellular location">
    <subcellularLocation>
        <location evidence="2">Cytoplasm</location>
    </subcellularLocation>
</comment>
<name>A0A1D2VLA7_9ASCO</name>
<reference evidence="12" key="1">
    <citation type="submission" date="2016-05" db="EMBL/GenBank/DDBJ databases">
        <title>Comparative genomics of biotechnologically important yeasts.</title>
        <authorList>
            <consortium name="DOE Joint Genome Institute"/>
            <person name="Riley R."/>
            <person name="Haridas S."/>
            <person name="Wolfe K.H."/>
            <person name="Lopes M.R."/>
            <person name="Hittinger C.T."/>
            <person name="Goker M."/>
            <person name="Salamov A."/>
            <person name="Wisecaver J."/>
            <person name="Long T.M."/>
            <person name="Aerts A.L."/>
            <person name="Barry K."/>
            <person name="Choi C."/>
            <person name="Clum A."/>
            <person name="Coughlan A.Y."/>
            <person name="Deshpande S."/>
            <person name="Douglass A.P."/>
            <person name="Hanson S.J."/>
            <person name="Klenk H.-P."/>
            <person name="Labutti K."/>
            <person name="Lapidus A."/>
            <person name="Lindquist E."/>
            <person name="Lipzen A."/>
            <person name="Meier-Kolthoff J.P."/>
            <person name="Ohm R.A."/>
            <person name="Otillar R.P."/>
            <person name="Pangilinan J."/>
            <person name="Peng Y."/>
            <person name="Rokas A."/>
            <person name="Rosa C.A."/>
            <person name="Scheuner C."/>
            <person name="Sibirny A.A."/>
            <person name="Slot J.C."/>
            <person name="Stielow J.B."/>
            <person name="Sun H."/>
            <person name="Kurtzman C.P."/>
            <person name="Blackwell M."/>
            <person name="Grigoriev I.V."/>
            <person name="Jeffries T.W."/>
        </authorList>
    </citation>
    <scope>NUCLEOTIDE SEQUENCE [LARGE SCALE GENOMIC DNA]</scope>
    <source>
        <strain evidence="12">DSM 1968</strain>
    </source>
</reference>
<protein>
    <recommendedName>
        <fullName evidence="9">aromatic-amino-acid transaminase</fullName>
        <ecNumber evidence="9">2.6.1.57</ecNumber>
    </recommendedName>
</protein>
<dbReference type="GO" id="GO:0005737">
    <property type="term" value="C:cytoplasm"/>
    <property type="evidence" value="ECO:0007669"/>
    <property type="project" value="UniProtKB-SubCell"/>
</dbReference>
<comment type="cofactor">
    <cofactor evidence="1">
        <name>pyridoxal 5'-phosphate</name>
        <dbReference type="ChEBI" id="CHEBI:597326"/>
    </cofactor>
</comment>
<dbReference type="FunFam" id="3.40.640.10:FF:000074">
    <property type="entry name" value="Aromatic amino acid aminotransferase"/>
    <property type="match status" value="1"/>
</dbReference>
<dbReference type="PANTHER" id="PTHR42790">
    <property type="entry name" value="AMINOTRANSFERASE"/>
    <property type="match status" value="1"/>
</dbReference>
<dbReference type="PANTHER" id="PTHR42790:SF21">
    <property type="entry name" value="AROMATIC_AMINOADIPATE AMINOTRANSFERASE 1"/>
    <property type="match status" value="1"/>
</dbReference>
<evidence type="ECO:0000256" key="1">
    <source>
        <dbReference type="ARBA" id="ARBA00001933"/>
    </source>
</evidence>
<evidence type="ECO:0000256" key="3">
    <source>
        <dbReference type="ARBA" id="ARBA00007441"/>
    </source>
</evidence>